<feature type="compositionally biased region" description="Polar residues" evidence="1">
    <location>
        <begin position="123"/>
        <end position="134"/>
    </location>
</feature>
<feature type="region of interest" description="Disordered" evidence="1">
    <location>
        <begin position="326"/>
        <end position="617"/>
    </location>
</feature>
<sequence>MSMLAIPENGLQLESSAKSSNFLPLQAFGLSLDDSVIEDMIKCVQNGDQIELALGNNPSFHYGSNVQKAIPDEFQYDLYLTNLDESTTKAQRLPNPTTSLFKKPTAAPSKPSKSQTERAIRGSKQSGRAQSSGPESDKSVSGVPKPKGKGSKAAGLLPAGKSAMATALSSNTPRSLPPSPSLNSVPSPNPAISASQQLFEKNKEQRSILVHELAAKDQTYEHLEDCWMGADSEMKPTLEKIANFDAASKKWNLKKLFWKELDVWNYDYDSQEDRQAAIDNAIRQYDKQRIGTTSPEWERLLAPEDRGKGIVLSKLQATLAKGNITPAPKISVQKTEDSGKSDADLSKPKSTPMSRSGSQSGVTKTKKSTDPAKRLLSTNPKKPTAPKKPITKAKAPDDKDKRGPLSEEFVVDSDSSGEEAGPPNPAPVVKQRPIEKPIKKPIEEVAQKPVEKRKDSPAPAPVSKPKPVVRAPRPPIKAPGSTIKRTRDDDDSSSSSGTPLAKRIKPKEVQKPRPKPPTTKHRMSDVSQTSRSTATATQSSNFSMKSKNTSPAKSSPLASSPPTNASDLEEQSQGQTQTQKRQQPQQRNGDRTNGLSNGNLVSNNKKRKEREVELHVPNKRPRVSKEILKRASLFTRFYERYEALHREIVALKEPPEDKLADLLDMRERLVTMKSEISREVAANA</sequence>
<evidence type="ECO:0000313" key="3">
    <source>
        <dbReference type="Proteomes" id="UP000012174"/>
    </source>
</evidence>
<feature type="compositionally biased region" description="Low complexity" evidence="1">
    <location>
        <begin position="571"/>
        <end position="586"/>
    </location>
</feature>
<protein>
    <submittedName>
        <fullName evidence="2">Putative com1 regulatory protein</fullName>
    </submittedName>
</protein>
<feature type="compositionally biased region" description="Basic and acidic residues" evidence="1">
    <location>
        <begin position="394"/>
        <end position="405"/>
    </location>
</feature>
<keyword evidence="3" id="KW-1185">Reference proteome</keyword>
<dbReference type="UniPathway" id="UPA00143"/>
<dbReference type="EMBL" id="KB705547">
    <property type="protein sequence ID" value="EMR71988.1"/>
    <property type="molecule type" value="Genomic_DNA"/>
</dbReference>
<feature type="compositionally biased region" description="Low complexity" evidence="1">
    <location>
        <begin position="550"/>
        <end position="562"/>
    </location>
</feature>
<dbReference type="GO" id="GO:0016567">
    <property type="term" value="P:protein ubiquitination"/>
    <property type="evidence" value="ECO:0007669"/>
    <property type="project" value="UniProtKB-UniPathway"/>
</dbReference>
<accession>M7T520</accession>
<dbReference type="AlphaFoldDB" id="M7T520"/>
<evidence type="ECO:0000256" key="1">
    <source>
        <dbReference type="SAM" id="MobiDB-lite"/>
    </source>
</evidence>
<proteinExistence type="predicted"/>
<feature type="compositionally biased region" description="Low complexity" evidence="1">
    <location>
        <begin position="102"/>
        <end position="114"/>
    </location>
</feature>
<dbReference type="eggNOG" id="ENOG502S5YD">
    <property type="taxonomic scope" value="Eukaryota"/>
</dbReference>
<feature type="compositionally biased region" description="Basic and acidic residues" evidence="1">
    <location>
        <begin position="334"/>
        <end position="347"/>
    </location>
</feature>
<feature type="compositionally biased region" description="Polar residues" evidence="1">
    <location>
        <begin position="87"/>
        <end position="100"/>
    </location>
</feature>
<feature type="compositionally biased region" description="Basic and acidic residues" evidence="1">
    <location>
        <begin position="432"/>
        <end position="456"/>
    </location>
</feature>
<organism evidence="2 3">
    <name type="scientific">Eutypa lata (strain UCR-EL1)</name>
    <name type="common">Grapevine dieback disease fungus</name>
    <name type="synonym">Eutypa armeniacae</name>
    <dbReference type="NCBI Taxonomy" id="1287681"/>
    <lineage>
        <taxon>Eukaryota</taxon>
        <taxon>Fungi</taxon>
        <taxon>Dikarya</taxon>
        <taxon>Ascomycota</taxon>
        <taxon>Pezizomycotina</taxon>
        <taxon>Sordariomycetes</taxon>
        <taxon>Xylariomycetidae</taxon>
        <taxon>Xylariales</taxon>
        <taxon>Diatrypaceae</taxon>
        <taxon>Eutypa</taxon>
    </lineage>
</organism>
<dbReference type="HOGENOM" id="CLU_013856_1_0_1"/>
<feature type="compositionally biased region" description="Low complexity" evidence="1">
    <location>
        <begin position="593"/>
        <end position="603"/>
    </location>
</feature>
<evidence type="ECO:0000313" key="2">
    <source>
        <dbReference type="EMBL" id="EMR71988.1"/>
    </source>
</evidence>
<feature type="compositionally biased region" description="Low complexity" evidence="1">
    <location>
        <begin position="527"/>
        <end position="540"/>
    </location>
</feature>
<gene>
    <name evidence="2" type="ORF">UCREL1_951</name>
</gene>
<dbReference type="Proteomes" id="UP000012174">
    <property type="component" value="Unassembled WGS sequence"/>
</dbReference>
<feature type="region of interest" description="Disordered" evidence="1">
    <location>
        <begin position="87"/>
        <end position="192"/>
    </location>
</feature>
<dbReference type="OMA" id="KYGVENR"/>
<feature type="compositionally biased region" description="Basic residues" evidence="1">
    <location>
        <begin position="512"/>
        <end position="521"/>
    </location>
</feature>
<dbReference type="OrthoDB" id="2587563at2759"/>
<reference evidence="3" key="1">
    <citation type="journal article" date="2013" name="Genome Announc.">
        <title>Draft genome sequence of the grapevine dieback fungus Eutypa lata UCR-EL1.</title>
        <authorList>
            <person name="Blanco-Ulate B."/>
            <person name="Rolshausen P.E."/>
            <person name="Cantu D."/>
        </authorList>
    </citation>
    <scope>NUCLEOTIDE SEQUENCE [LARGE SCALE GENOMIC DNA]</scope>
    <source>
        <strain evidence="3">UCR-EL1</strain>
    </source>
</reference>
<name>M7T520_EUTLA</name>
<feature type="compositionally biased region" description="Low complexity" evidence="1">
    <location>
        <begin position="139"/>
        <end position="161"/>
    </location>
</feature>
<dbReference type="STRING" id="1287681.M7T520"/>
<feature type="compositionally biased region" description="Polar residues" evidence="1">
    <location>
        <begin position="348"/>
        <end position="363"/>
    </location>
</feature>
<dbReference type="KEGG" id="ela:UCREL1_951"/>